<feature type="domain" description="Glycosyltransferase 2-like" evidence="1">
    <location>
        <begin position="7"/>
        <end position="109"/>
    </location>
</feature>
<dbReference type="PANTHER" id="PTHR43685">
    <property type="entry name" value="GLYCOSYLTRANSFERASE"/>
    <property type="match status" value="1"/>
</dbReference>
<accession>A0ABS4SVX1</accession>
<organism evidence="2 3">
    <name type="scientific">Azospirillum rugosum</name>
    <dbReference type="NCBI Taxonomy" id="416170"/>
    <lineage>
        <taxon>Bacteria</taxon>
        <taxon>Pseudomonadati</taxon>
        <taxon>Pseudomonadota</taxon>
        <taxon>Alphaproteobacteria</taxon>
        <taxon>Rhodospirillales</taxon>
        <taxon>Azospirillaceae</taxon>
        <taxon>Azospirillum</taxon>
    </lineage>
</organism>
<comment type="caution">
    <text evidence="2">The sequence shown here is derived from an EMBL/GenBank/DDBJ whole genome shotgun (WGS) entry which is preliminary data.</text>
</comment>
<dbReference type="GO" id="GO:0016757">
    <property type="term" value="F:glycosyltransferase activity"/>
    <property type="evidence" value="ECO:0007669"/>
    <property type="project" value="UniProtKB-KW"/>
</dbReference>
<dbReference type="InterPro" id="IPR029044">
    <property type="entry name" value="Nucleotide-diphossugar_trans"/>
</dbReference>
<dbReference type="InterPro" id="IPR001173">
    <property type="entry name" value="Glyco_trans_2-like"/>
</dbReference>
<evidence type="ECO:0000313" key="3">
    <source>
        <dbReference type="Proteomes" id="UP000781958"/>
    </source>
</evidence>
<dbReference type="RefSeq" id="WP_209772230.1">
    <property type="nucleotide sequence ID" value="NZ_JAGINP010000034.1"/>
</dbReference>
<proteinExistence type="predicted"/>
<dbReference type="PANTHER" id="PTHR43685:SF2">
    <property type="entry name" value="GLYCOSYLTRANSFERASE 2-LIKE DOMAIN-CONTAINING PROTEIN"/>
    <property type="match status" value="1"/>
</dbReference>
<dbReference type="Pfam" id="PF00535">
    <property type="entry name" value="Glycos_transf_2"/>
    <property type="match status" value="1"/>
</dbReference>
<dbReference type="Proteomes" id="UP000781958">
    <property type="component" value="Unassembled WGS sequence"/>
</dbReference>
<dbReference type="Gene3D" id="3.90.550.10">
    <property type="entry name" value="Spore Coat Polysaccharide Biosynthesis Protein SpsA, Chain A"/>
    <property type="match status" value="1"/>
</dbReference>
<protein>
    <submittedName>
        <fullName evidence="2">Colanic acid biosynthesis glycosyltransferase</fullName>
        <ecNumber evidence="2">2.4.-.-</ecNumber>
    </submittedName>
</protein>
<dbReference type="EMBL" id="JAGINP010000034">
    <property type="protein sequence ID" value="MBP2296724.1"/>
    <property type="molecule type" value="Genomic_DNA"/>
</dbReference>
<dbReference type="SUPFAM" id="SSF53448">
    <property type="entry name" value="Nucleotide-diphospho-sugar transferases"/>
    <property type="match status" value="1"/>
</dbReference>
<keyword evidence="2" id="KW-0328">Glycosyltransferase</keyword>
<sequence>MTVRLAILTVVRNDLAGLIATHGSLREQTSQRFDWIVVDGASTDGTAEWLAEHARETAWCRSAPDGGIYDAMNIALEAALEGTAASHLLFLNAGDRLAGPFVLDHLERLAGCERDADLIYGHAHERMPDGRVMVKRARSHRWAALGMFTHHQAMLYRRGAVADLRFDSRFAVAADYAFTLGVLSRGGRAVLSPCCLCEFAPNGRSQRQPDLGRREQCTIRSELLGYGILGNATLFGLQCLTLTIRRHVPRLYEKFRFRPSDTSCLL</sequence>
<keyword evidence="3" id="KW-1185">Reference proteome</keyword>
<keyword evidence="2" id="KW-0808">Transferase</keyword>
<name>A0ABS4SVX1_9PROT</name>
<gene>
    <name evidence="2" type="ORF">J2851_006542</name>
</gene>
<dbReference type="InterPro" id="IPR050834">
    <property type="entry name" value="Glycosyltransf_2"/>
</dbReference>
<dbReference type="EC" id="2.4.-.-" evidence="2"/>
<evidence type="ECO:0000259" key="1">
    <source>
        <dbReference type="Pfam" id="PF00535"/>
    </source>
</evidence>
<evidence type="ECO:0000313" key="2">
    <source>
        <dbReference type="EMBL" id="MBP2296724.1"/>
    </source>
</evidence>
<reference evidence="2 3" key="1">
    <citation type="submission" date="2021-03" db="EMBL/GenBank/DDBJ databases">
        <title>Genomic Encyclopedia of Type Strains, Phase III (KMG-III): the genomes of soil and plant-associated and newly described type strains.</title>
        <authorList>
            <person name="Whitman W."/>
        </authorList>
    </citation>
    <scope>NUCLEOTIDE SEQUENCE [LARGE SCALE GENOMIC DNA]</scope>
    <source>
        <strain evidence="2 3">IMMIB AFH-6</strain>
    </source>
</reference>